<dbReference type="PROSITE" id="PS50110">
    <property type="entry name" value="RESPONSE_REGULATORY"/>
    <property type="match status" value="1"/>
</dbReference>
<dbReference type="InterPro" id="IPR051552">
    <property type="entry name" value="HptR"/>
</dbReference>
<evidence type="ECO:0000259" key="10">
    <source>
        <dbReference type="PROSITE" id="PS50110"/>
    </source>
</evidence>
<name>A0A368W597_9BACL</name>
<dbReference type="CDD" id="cd17536">
    <property type="entry name" value="REC_YesN-like"/>
    <property type="match status" value="1"/>
</dbReference>
<comment type="subcellular location">
    <subcellularLocation>
        <location evidence="1">Cytoplasm</location>
    </subcellularLocation>
</comment>
<comment type="caution">
    <text evidence="11">The sequence shown here is derived from an EMBL/GenBank/DDBJ whole genome shotgun (WGS) entry which is preliminary data.</text>
</comment>
<dbReference type="Gene3D" id="1.10.10.60">
    <property type="entry name" value="Homeodomain-like"/>
    <property type="match status" value="2"/>
</dbReference>
<evidence type="ECO:0000313" key="12">
    <source>
        <dbReference type="Proteomes" id="UP000252415"/>
    </source>
</evidence>
<evidence type="ECO:0000256" key="4">
    <source>
        <dbReference type="ARBA" id="ARBA00023012"/>
    </source>
</evidence>
<evidence type="ECO:0000256" key="8">
    <source>
        <dbReference type="PROSITE-ProRule" id="PRU00169"/>
    </source>
</evidence>
<feature type="modified residue" description="4-aspartylphosphate" evidence="8">
    <location>
        <position position="55"/>
    </location>
</feature>
<evidence type="ECO:0000256" key="7">
    <source>
        <dbReference type="ARBA" id="ARBA00023163"/>
    </source>
</evidence>
<dbReference type="GO" id="GO:0003700">
    <property type="term" value="F:DNA-binding transcription factor activity"/>
    <property type="evidence" value="ECO:0007669"/>
    <property type="project" value="InterPro"/>
</dbReference>
<proteinExistence type="predicted"/>
<dbReference type="SMART" id="SM00448">
    <property type="entry name" value="REC"/>
    <property type="match status" value="1"/>
</dbReference>
<keyword evidence="2" id="KW-0963">Cytoplasm</keyword>
<evidence type="ECO:0000256" key="1">
    <source>
        <dbReference type="ARBA" id="ARBA00004496"/>
    </source>
</evidence>
<organism evidence="11 12">
    <name type="scientific">Paenibacillus prosopidis</name>
    <dbReference type="NCBI Taxonomy" id="630520"/>
    <lineage>
        <taxon>Bacteria</taxon>
        <taxon>Bacillati</taxon>
        <taxon>Bacillota</taxon>
        <taxon>Bacilli</taxon>
        <taxon>Bacillales</taxon>
        <taxon>Paenibacillaceae</taxon>
        <taxon>Paenibacillus</taxon>
    </lineage>
</organism>
<evidence type="ECO:0000259" key="9">
    <source>
        <dbReference type="PROSITE" id="PS01124"/>
    </source>
</evidence>
<evidence type="ECO:0000256" key="6">
    <source>
        <dbReference type="ARBA" id="ARBA00023125"/>
    </source>
</evidence>
<dbReference type="SMART" id="SM00342">
    <property type="entry name" value="HTH_ARAC"/>
    <property type="match status" value="1"/>
</dbReference>
<dbReference type="GO" id="GO:0043565">
    <property type="term" value="F:sequence-specific DNA binding"/>
    <property type="evidence" value="ECO:0007669"/>
    <property type="project" value="InterPro"/>
</dbReference>
<evidence type="ECO:0000256" key="2">
    <source>
        <dbReference type="ARBA" id="ARBA00022490"/>
    </source>
</evidence>
<dbReference type="InterPro" id="IPR009057">
    <property type="entry name" value="Homeodomain-like_sf"/>
</dbReference>
<dbReference type="SUPFAM" id="SSF46689">
    <property type="entry name" value="Homeodomain-like"/>
    <property type="match status" value="1"/>
</dbReference>
<keyword evidence="4" id="KW-0902">Two-component regulatory system</keyword>
<keyword evidence="3 8" id="KW-0597">Phosphoprotein</keyword>
<feature type="domain" description="HTH araC/xylS-type" evidence="9">
    <location>
        <begin position="402"/>
        <end position="499"/>
    </location>
</feature>
<dbReference type="RefSeq" id="WP_114379498.1">
    <property type="nucleotide sequence ID" value="NZ_QPJD01000004.1"/>
</dbReference>
<dbReference type="Proteomes" id="UP000252415">
    <property type="component" value="Unassembled WGS sequence"/>
</dbReference>
<dbReference type="PANTHER" id="PTHR42713:SF3">
    <property type="entry name" value="TRANSCRIPTIONAL REGULATORY PROTEIN HPTR"/>
    <property type="match status" value="1"/>
</dbReference>
<dbReference type="PROSITE" id="PS01124">
    <property type="entry name" value="HTH_ARAC_FAMILY_2"/>
    <property type="match status" value="1"/>
</dbReference>
<sequence>MGKVILVDDEKLIRQELLVMVDWKSHGFEVIGEASNGREALLLYTDLRPDLIVIDICLPDINGFQLIEEIRKLDSDCQFIIVSGHADFSYAKTAISWGVNAYILKPVDVNEIEKELMRIGKLMQKKSEPSAGESKWGRMISLLLVNEQANLPVTLQSLNWQLYRVLLLKLYSPDCNSRVLLEAIKLKLMRHFEDREEGVVFIHDSTVGVVLRETRLNNLDATGLYYELLKTLALENGQFIAVVGEAVESIVDIGKSYYEAVNLLKNEFLYRGETRIIDRSANILPQEAPDIGILSEKLYYAIDFGSRSLLRRVLEEGLLSIAQYYGTEPAIKAATSQWLSLLLTRLLKRNNIAYFDIQDTESLTSDIFKQPNFQTLQRMIEDRLMLILDRSGSQCRDDMVIAQVLDFVECHYSENLKLKTLGEKFHYNSAYLGQLFRSVTGDPFRTYLDKVRIRKAKVLLECGLKVHEVAARVGISNVNYFHMKFKKNLGKKPSHYKAKSSKDRGRSAL</sequence>
<evidence type="ECO:0000256" key="3">
    <source>
        <dbReference type="ARBA" id="ARBA00022553"/>
    </source>
</evidence>
<dbReference type="Pfam" id="PF12833">
    <property type="entry name" value="HTH_18"/>
    <property type="match status" value="1"/>
</dbReference>
<protein>
    <submittedName>
        <fullName evidence="11">Two-component system response regulator YesN</fullName>
    </submittedName>
</protein>
<keyword evidence="12" id="KW-1185">Reference proteome</keyword>
<feature type="domain" description="Response regulatory" evidence="10">
    <location>
        <begin position="3"/>
        <end position="120"/>
    </location>
</feature>
<dbReference type="InterPro" id="IPR011006">
    <property type="entry name" value="CheY-like_superfamily"/>
</dbReference>
<dbReference type="InterPro" id="IPR001789">
    <property type="entry name" value="Sig_transdc_resp-reg_receiver"/>
</dbReference>
<dbReference type="GO" id="GO:0000160">
    <property type="term" value="P:phosphorelay signal transduction system"/>
    <property type="evidence" value="ECO:0007669"/>
    <property type="project" value="UniProtKB-KW"/>
</dbReference>
<dbReference type="EMBL" id="QPJD01000004">
    <property type="protein sequence ID" value="RCW49601.1"/>
    <property type="molecule type" value="Genomic_DNA"/>
</dbReference>
<dbReference type="InterPro" id="IPR018062">
    <property type="entry name" value="HTH_AraC-typ_CS"/>
</dbReference>
<evidence type="ECO:0000256" key="5">
    <source>
        <dbReference type="ARBA" id="ARBA00023015"/>
    </source>
</evidence>
<keyword evidence="7" id="KW-0804">Transcription</keyword>
<dbReference type="GO" id="GO:0005737">
    <property type="term" value="C:cytoplasm"/>
    <property type="evidence" value="ECO:0007669"/>
    <property type="project" value="UniProtKB-SubCell"/>
</dbReference>
<evidence type="ECO:0000313" key="11">
    <source>
        <dbReference type="EMBL" id="RCW49601.1"/>
    </source>
</evidence>
<dbReference type="AlphaFoldDB" id="A0A368W597"/>
<dbReference type="PROSITE" id="PS00041">
    <property type="entry name" value="HTH_ARAC_FAMILY_1"/>
    <property type="match status" value="1"/>
</dbReference>
<dbReference type="Pfam" id="PF00072">
    <property type="entry name" value="Response_reg"/>
    <property type="match status" value="1"/>
</dbReference>
<accession>A0A368W597</accession>
<reference evidence="11 12" key="1">
    <citation type="submission" date="2018-07" db="EMBL/GenBank/DDBJ databases">
        <title>Genomic Encyclopedia of Type Strains, Phase III (KMG-III): the genomes of soil and plant-associated and newly described type strains.</title>
        <authorList>
            <person name="Whitman W."/>
        </authorList>
    </citation>
    <scope>NUCLEOTIDE SEQUENCE [LARGE SCALE GENOMIC DNA]</scope>
    <source>
        <strain evidence="11 12">CECT 7506</strain>
    </source>
</reference>
<keyword evidence="6" id="KW-0238">DNA-binding</keyword>
<gene>
    <name evidence="11" type="ORF">DFP97_104259</name>
</gene>
<dbReference type="PANTHER" id="PTHR42713">
    <property type="entry name" value="HISTIDINE KINASE-RELATED"/>
    <property type="match status" value="1"/>
</dbReference>
<dbReference type="OrthoDB" id="342399at2"/>
<keyword evidence="5" id="KW-0805">Transcription regulation</keyword>
<dbReference type="SUPFAM" id="SSF52172">
    <property type="entry name" value="CheY-like"/>
    <property type="match status" value="1"/>
</dbReference>
<dbReference type="Gene3D" id="3.40.50.2300">
    <property type="match status" value="1"/>
</dbReference>
<dbReference type="InterPro" id="IPR018060">
    <property type="entry name" value="HTH_AraC"/>
</dbReference>